<proteinExistence type="predicted"/>
<evidence type="ECO:0000313" key="2">
    <source>
        <dbReference type="Proteomes" id="UP000499080"/>
    </source>
</evidence>
<gene>
    <name evidence="1" type="ORF">AVEN_68129_1</name>
</gene>
<dbReference type="EMBL" id="BGPR01004256">
    <property type="protein sequence ID" value="GBM97649.1"/>
    <property type="molecule type" value="Genomic_DNA"/>
</dbReference>
<dbReference type="AlphaFoldDB" id="A0A4Y2K6S7"/>
<sequence length="89" mass="9558">MSHQAASTTGGSNLDVPSDGACHRWLKFRCPIRRCIPPVAQTQMSHQAVHITGGSNSDVPSGGADHRWLKLIDVPSGGAYHQQFSSFSN</sequence>
<reference evidence="1 2" key="1">
    <citation type="journal article" date="2019" name="Sci. Rep.">
        <title>Orb-weaving spider Araneus ventricosus genome elucidates the spidroin gene catalogue.</title>
        <authorList>
            <person name="Kono N."/>
            <person name="Nakamura H."/>
            <person name="Ohtoshi R."/>
            <person name="Moran D.A.P."/>
            <person name="Shinohara A."/>
            <person name="Yoshida Y."/>
            <person name="Fujiwara M."/>
            <person name="Mori M."/>
            <person name="Tomita M."/>
            <person name="Arakawa K."/>
        </authorList>
    </citation>
    <scope>NUCLEOTIDE SEQUENCE [LARGE SCALE GENOMIC DNA]</scope>
</reference>
<protein>
    <submittedName>
        <fullName evidence="1">Uncharacterized protein</fullName>
    </submittedName>
</protein>
<name>A0A4Y2K6S7_ARAVE</name>
<evidence type="ECO:0000313" key="1">
    <source>
        <dbReference type="EMBL" id="GBM97649.1"/>
    </source>
</evidence>
<keyword evidence="2" id="KW-1185">Reference proteome</keyword>
<comment type="caution">
    <text evidence="1">The sequence shown here is derived from an EMBL/GenBank/DDBJ whole genome shotgun (WGS) entry which is preliminary data.</text>
</comment>
<dbReference type="Proteomes" id="UP000499080">
    <property type="component" value="Unassembled WGS sequence"/>
</dbReference>
<accession>A0A4Y2K6S7</accession>
<organism evidence="1 2">
    <name type="scientific">Araneus ventricosus</name>
    <name type="common">Orbweaver spider</name>
    <name type="synonym">Epeira ventricosa</name>
    <dbReference type="NCBI Taxonomy" id="182803"/>
    <lineage>
        <taxon>Eukaryota</taxon>
        <taxon>Metazoa</taxon>
        <taxon>Ecdysozoa</taxon>
        <taxon>Arthropoda</taxon>
        <taxon>Chelicerata</taxon>
        <taxon>Arachnida</taxon>
        <taxon>Araneae</taxon>
        <taxon>Araneomorphae</taxon>
        <taxon>Entelegynae</taxon>
        <taxon>Araneoidea</taxon>
        <taxon>Araneidae</taxon>
        <taxon>Araneus</taxon>
    </lineage>
</organism>